<dbReference type="Gene3D" id="3.10.350.10">
    <property type="entry name" value="LysM domain"/>
    <property type="match status" value="1"/>
</dbReference>
<evidence type="ECO:0000313" key="3">
    <source>
        <dbReference type="EMBL" id="AFS30719.1"/>
    </source>
</evidence>
<feature type="domain" description="LysM" evidence="2">
    <location>
        <begin position="94"/>
        <end position="140"/>
    </location>
</feature>
<dbReference type="InterPro" id="IPR018392">
    <property type="entry name" value="LysM"/>
</dbReference>
<dbReference type="Pfam" id="PF01476">
    <property type="entry name" value="LysM"/>
    <property type="match status" value="1"/>
</dbReference>
<keyword evidence="1" id="KW-0732">Signal</keyword>
<dbReference type="SMART" id="SM00257">
    <property type="entry name" value="LysM"/>
    <property type="match status" value="2"/>
</dbReference>
<dbReference type="CDD" id="cd00118">
    <property type="entry name" value="LysM"/>
    <property type="match status" value="2"/>
</dbReference>
<accession>J9XN65</accession>
<dbReference type="PROSITE" id="PS51782">
    <property type="entry name" value="LYSM"/>
    <property type="match status" value="1"/>
</dbReference>
<gene>
    <name evidence="3" type="primary">LysM01</name>
</gene>
<sequence length="145" mass="15839">MRFNNNLLLASFFGVASAFRRSCRPDTTSDVTGLGFYTVLNTDTLASIAADFCTFASELQNINLTPPIATENFLKVPCRARKRDCSRIPGSENGYYTVVDGDNLTIIAADFCTNVKGLRLLNTDVMENTGKPTPGTVLEVPCSWN</sequence>
<dbReference type="EMBL" id="JX294933">
    <property type="protein sequence ID" value="AFS30719.1"/>
    <property type="molecule type" value="mRNA"/>
</dbReference>
<protein>
    <submittedName>
        <fullName evidence="3">LysM01p</fullName>
    </submittedName>
</protein>
<evidence type="ECO:0000259" key="2">
    <source>
        <dbReference type="PROSITE" id="PS51782"/>
    </source>
</evidence>
<proteinExistence type="evidence at transcript level"/>
<dbReference type="AlphaFoldDB" id="J9XN65"/>
<feature type="chain" id="PRO_5003828165" evidence="1">
    <location>
        <begin position="19"/>
        <end position="145"/>
    </location>
</feature>
<name>J9XN65_9HELO</name>
<feature type="signal peptide" evidence="1">
    <location>
        <begin position="1"/>
        <end position="18"/>
    </location>
</feature>
<organism evidence="3">
    <name type="scientific">Drepanopeziza brunnea f. sp. 'multigermtubi'</name>
    <dbReference type="NCBI Taxonomy" id="698441"/>
    <lineage>
        <taxon>Eukaryota</taxon>
        <taxon>Fungi</taxon>
        <taxon>Dikarya</taxon>
        <taxon>Ascomycota</taxon>
        <taxon>Pezizomycotina</taxon>
        <taxon>Leotiomycetes</taxon>
        <taxon>Helotiales</taxon>
        <taxon>Drepanopezizaceae</taxon>
        <taxon>Drepanopeziza</taxon>
    </lineage>
</organism>
<evidence type="ECO:0000256" key="1">
    <source>
        <dbReference type="SAM" id="SignalP"/>
    </source>
</evidence>
<reference evidence="3" key="1">
    <citation type="submission" date="2012-07" db="EMBL/GenBank/DDBJ databases">
        <title>The Marssonina brunnea LysM effectors prevent chitin-triggered plant immunity.</title>
        <authorList>
            <person name="Jiang C."/>
            <person name="Cheng Q."/>
            <person name="Cao Y."/>
            <person name="Zhu S."/>
            <person name="Tan B."/>
            <person name="Huang M."/>
            <person name="Wu R."/>
            <person name="Zhou Y."/>
            <person name="Zhang S."/>
            <person name="Xu L."/>
        </authorList>
    </citation>
    <scope>NUCLEOTIDE SEQUENCE</scope>
    <source>
        <strain evidence="3">M6</strain>
    </source>
</reference>
<dbReference type="SUPFAM" id="SSF54106">
    <property type="entry name" value="LysM domain"/>
    <property type="match status" value="1"/>
</dbReference>
<dbReference type="InterPro" id="IPR036779">
    <property type="entry name" value="LysM_dom_sf"/>
</dbReference>